<dbReference type="Proteomes" id="UP000050580">
    <property type="component" value="Unassembled WGS sequence"/>
</dbReference>
<comment type="function">
    <text evidence="10 11">Catalyzes the acyloin condensation reaction between C atoms 2 and 3 of pyruvate and glyceraldehyde 3-phosphate to yield 1-deoxy-D-xylulose-5-phosphate (DXP).</text>
</comment>
<evidence type="ECO:0000256" key="11">
    <source>
        <dbReference type="HAMAP-Rule" id="MF_00315"/>
    </source>
</evidence>
<dbReference type="OrthoDB" id="9803371at2"/>
<keyword evidence="5 11" id="KW-0479">Metal-binding</keyword>
<dbReference type="Pfam" id="PF13292">
    <property type="entry name" value="DXP_synthase_N"/>
    <property type="match status" value="1"/>
</dbReference>
<dbReference type="EC" id="2.2.1.7" evidence="11"/>
<evidence type="ECO:0000256" key="10">
    <source>
        <dbReference type="ARBA" id="ARBA00055605"/>
    </source>
</evidence>
<dbReference type="PROSITE" id="PS00802">
    <property type="entry name" value="TRANSKETOLASE_2"/>
    <property type="match status" value="1"/>
</dbReference>
<dbReference type="SUPFAM" id="SSF52922">
    <property type="entry name" value="TK C-terminal domain-like"/>
    <property type="match status" value="1"/>
</dbReference>
<keyword evidence="9 11" id="KW-0414">Isoprene biosynthesis</keyword>
<dbReference type="UniPathway" id="UPA00064">
    <property type="reaction ID" value="UER00091"/>
</dbReference>
<dbReference type="InterPro" id="IPR009014">
    <property type="entry name" value="Transketo_C/PFOR_II"/>
</dbReference>
<reference evidence="13 14" key="1">
    <citation type="submission" date="2015-05" db="EMBL/GenBank/DDBJ databases">
        <title>Draft genome sequence of Lampropedia sp. CT6, isolated from the microbial mat of a hot water spring, located at Manikaran, India.</title>
        <authorList>
            <person name="Tripathi C."/>
            <person name="Rani P."/>
            <person name="Mahato N.K."/>
            <person name="Lal R."/>
        </authorList>
    </citation>
    <scope>NUCLEOTIDE SEQUENCE [LARGE SCALE GENOMIC DNA]</scope>
    <source>
        <strain evidence="13 14">CT6</strain>
    </source>
</reference>
<dbReference type="GO" id="GO:0019288">
    <property type="term" value="P:isopentenyl diphosphate biosynthetic process, methylerythritol 4-phosphate pathway"/>
    <property type="evidence" value="ECO:0007669"/>
    <property type="project" value="TreeGrafter"/>
</dbReference>
<evidence type="ECO:0000313" key="14">
    <source>
        <dbReference type="Proteomes" id="UP000050580"/>
    </source>
</evidence>
<comment type="catalytic activity">
    <reaction evidence="11">
        <text>D-glyceraldehyde 3-phosphate + pyruvate + H(+) = 1-deoxy-D-xylulose 5-phosphate + CO2</text>
        <dbReference type="Rhea" id="RHEA:12605"/>
        <dbReference type="ChEBI" id="CHEBI:15361"/>
        <dbReference type="ChEBI" id="CHEBI:15378"/>
        <dbReference type="ChEBI" id="CHEBI:16526"/>
        <dbReference type="ChEBI" id="CHEBI:57792"/>
        <dbReference type="ChEBI" id="CHEBI:59776"/>
        <dbReference type="EC" id="2.2.1.7"/>
    </reaction>
</comment>
<evidence type="ECO:0000256" key="6">
    <source>
        <dbReference type="ARBA" id="ARBA00022842"/>
    </source>
</evidence>
<dbReference type="EMBL" id="LBNQ01000020">
    <property type="protein sequence ID" value="KKW68295.1"/>
    <property type="molecule type" value="Genomic_DNA"/>
</dbReference>
<organism evidence="13 14">
    <name type="scientific">Lampropedia cohaerens</name>
    <dbReference type="NCBI Taxonomy" id="1610491"/>
    <lineage>
        <taxon>Bacteria</taxon>
        <taxon>Pseudomonadati</taxon>
        <taxon>Pseudomonadota</taxon>
        <taxon>Betaproteobacteria</taxon>
        <taxon>Burkholderiales</taxon>
        <taxon>Comamonadaceae</taxon>
        <taxon>Lampropedia</taxon>
    </lineage>
</organism>
<comment type="pathway">
    <text evidence="1 11">Metabolic intermediate biosynthesis; 1-deoxy-D-xylulose 5-phosphate biosynthesis; 1-deoxy-D-xylulose 5-phosphate from D-glyceraldehyde 3-phosphate and pyruvate: step 1/1.</text>
</comment>
<evidence type="ECO:0000256" key="5">
    <source>
        <dbReference type="ARBA" id="ARBA00022723"/>
    </source>
</evidence>
<dbReference type="HAMAP" id="MF_00315">
    <property type="entry name" value="DXP_synth"/>
    <property type="match status" value="1"/>
</dbReference>
<keyword evidence="4 11" id="KW-0808">Transferase</keyword>
<comment type="cofactor">
    <cofactor evidence="11">
        <name>Mg(2+)</name>
        <dbReference type="ChEBI" id="CHEBI:18420"/>
    </cofactor>
    <text evidence="11">Binds 1 Mg(2+) ion per subunit.</text>
</comment>
<dbReference type="InterPro" id="IPR029061">
    <property type="entry name" value="THDP-binding"/>
</dbReference>
<sequence>MTTTDSTHHDDPFGLLKTIDSPHDLRRLPREQLKPLAAQLRSFLLQSVAKTGGHLSSNLGTVELTVALHYVFDTPHDRLVWDVGHQTYPHKILTGRRERMATLRQLGGLSGFPVRSESEYDTFGTAHSSTSISAALGMAQAAALKGEDRWSVAVIGDGAMTAGMAFEALNNAGVAEQGKLLVVLNDNDMSISPPVGALNRYLAQLMSGQFYAAAKNVGKSVLKPVPPLFELAKRFEQQAKGMVVPATLFEKFGFNYIGPIDGHDLDSLIPTLENLRHLEGPQFLHVVTRKGQGYELAEADPIAYHGPSRFDPAVGIVKPSTPPKRTFTQVFGQWLCDMADADERLVGITPAMREGSGMVEFHQRFPKRYYDVGIAEQHAVTFAAGLATEGLKPVVAIYSTFLQRAYDQLIHDVALQNLPVVFALDRAGLVGADGATHAGAYDIAYVRCVPNMAMACPADERECRQLLSTAYAQDRPVCVRYPRGAGVGVAPLESLDPLPYGKGEIRRQRATEANGPRIAILAFGTLLYPALEAAEALDATVVNMRWAKPLDEALLERVAQSHDWLVTVEEGAIMGGAGSAVLEALQRLRCIRPVLQLGLPDVFIAHGDPAKLLALQGLDAPGIEASIRAFVGQGQ</sequence>
<evidence type="ECO:0000313" key="13">
    <source>
        <dbReference type="EMBL" id="KKW68295.1"/>
    </source>
</evidence>
<dbReference type="NCBIfam" id="NF003933">
    <property type="entry name" value="PRK05444.2-2"/>
    <property type="match status" value="1"/>
</dbReference>
<evidence type="ECO:0000256" key="2">
    <source>
        <dbReference type="ARBA" id="ARBA00011081"/>
    </source>
</evidence>
<dbReference type="FunFam" id="3.40.50.970:FF:000005">
    <property type="entry name" value="1-deoxy-D-xylulose-5-phosphate synthase"/>
    <property type="match status" value="1"/>
</dbReference>
<evidence type="ECO:0000256" key="1">
    <source>
        <dbReference type="ARBA" id="ARBA00004980"/>
    </source>
</evidence>
<feature type="binding site" evidence="11">
    <location>
        <begin position="126"/>
        <end position="128"/>
    </location>
    <ligand>
        <name>thiamine diphosphate</name>
        <dbReference type="ChEBI" id="CHEBI:58937"/>
    </ligand>
</feature>
<comment type="similarity">
    <text evidence="2 11">Belongs to the transketolase family. DXPS subfamily.</text>
</comment>
<keyword evidence="8 11" id="KW-0786">Thiamine pyrophosphate</keyword>
<dbReference type="GO" id="GO:0016114">
    <property type="term" value="P:terpenoid biosynthetic process"/>
    <property type="evidence" value="ECO:0007669"/>
    <property type="project" value="UniProtKB-UniRule"/>
</dbReference>
<dbReference type="RefSeq" id="WP_046741353.1">
    <property type="nucleotide sequence ID" value="NZ_LBNQ01000020.1"/>
</dbReference>
<accession>A0A0U1Q122</accession>
<dbReference type="PATRIC" id="fig|1610491.3.peg.1197"/>
<dbReference type="CDD" id="cd07033">
    <property type="entry name" value="TPP_PYR_DXS_TK_like"/>
    <property type="match status" value="1"/>
</dbReference>
<gene>
    <name evidence="11" type="primary">dxs</name>
    <name evidence="13" type="ORF">AAV94_05625</name>
</gene>
<dbReference type="SUPFAM" id="SSF52518">
    <property type="entry name" value="Thiamin diphosphate-binding fold (THDP-binding)"/>
    <property type="match status" value="2"/>
</dbReference>
<feature type="binding site" evidence="11">
    <location>
        <position position="294"/>
    </location>
    <ligand>
        <name>thiamine diphosphate</name>
        <dbReference type="ChEBI" id="CHEBI:58937"/>
    </ligand>
</feature>
<dbReference type="Pfam" id="PF02779">
    <property type="entry name" value="Transket_pyr"/>
    <property type="match status" value="1"/>
</dbReference>
<dbReference type="STRING" id="1610491.AAV94_05625"/>
<dbReference type="InterPro" id="IPR033248">
    <property type="entry name" value="Transketolase_C"/>
</dbReference>
<dbReference type="FunFam" id="3.40.50.920:FF:000002">
    <property type="entry name" value="1-deoxy-D-xylulose-5-phosphate synthase"/>
    <property type="match status" value="1"/>
</dbReference>
<evidence type="ECO:0000256" key="3">
    <source>
        <dbReference type="ARBA" id="ARBA00011738"/>
    </source>
</evidence>
<dbReference type="SMART" id="SM00861">
    <property type="entry name" value="Transket_pyr"/>
    <property type="match status" value="1"/>
</dbReference>
<evidence type="ECO:0000256" key="9">
    <source>
        <dbReference type="ARBA" id="ARBA00023229"/>
    </source>
</evidence>
<comment type="subunit">
    <text evidence="3 11">Homodimer.</text>
</comment>
<dbReference type="GO" id="GO:0009228">
    <property type="term" value="P:thiamine biosynthetic process"/>
    <property type="evidence" value="ECO:0007669"/>
    <property type="project" value="UniProtKB-UniRule"/>
</dbReference>
<dbReference type="GO" id="GO:0008661">
    <property type="term" value="F:1-deoxy-D-xylulose-5-phosphate synthase activity"/>
    <property type="evidence" value="ECO:0007669"/>
    <property type="project" value="UniProtKB-UniRule"/>
</dbReference>
<feature type="binding site" evidence="11">
    <location>
        <position position="85"/>
    </location>
    <ligand>
        <name>thiamine diphosphate</name>
        <dbReference type="ChEBI" id="CHEBI:58937"/>
    </ligand>
</feature>
<feature type="binding site" evidence="11">
    <location>
        <position position="376"/>
    </location>
    <ligand>
        <name>thiamine diphosphate</name>
        <dbReference type="ChEBI" id="CHEBI:58937"/>
    </ligand>
</feature>
<feature type="binding site" evidence="11">
    <location>
        <position position="187"/>
    </location>
    <ligand>
        <name>thiamine diphosphate</name>
        <dbReference type="ChEBI" id="CHEBI:58937"/>
    </ligand>
</feature>
<evidence type="ECO:0000256" key="4">
    <source>
        <dbReference type="ARBA" id="ARBA00022679"/>
    </source>
</evidence>
<comment type="caution">
    <text evidence="13">The sequence shown here is derived from an EMBL/GenBank/DDBJ whole genome shotgun (WGS) entry which is preliminary data.</text>
</comment>
<dbReference type="InterPro" id="IPR020826">
    <property type="entry name" value="Transketolase_BS"/>
</dbReference>
<feature type="binding site" evidence="11">
    <location>
        <position position="187"/>
    </location>
    <ligand>
        <name>Mg(2+)</name>
        <dbReference type="ChEBI" id="CHEBI:18420"/>
    </ligand>
</feature>
<dbReference type="PANTHER" id="PTHR43322">
    <property type="entry name" value="1-D-DEOXYXYLULOSE 5-PHOSPHATE SYNTHASE-RELATED"/>
    <property type="match status" value="1"/>
</dbReference>
<keyword evidence="6 11" id="KW-0460">Magnesium</keyword>
<feature type="domain" description="Transketolase-like pyrimidine-binding" evidence="12">
    <location>
        <begin position="325"/>
        <end position="489"/>
    </location>
</feature>
<evidence type="ECO:0000256" key="7">
    <source>
        <dbReference type="ARBA" id="ARBA00022977"/>
    </source>
</evidence>
<dbReference type="Gene3D" id="3.40.50.970">
    <property type="match status" value="2"/>
</dbReference>
<dbReference type="PROSITE" id="PS00801">
    <property type="entry name" value="TRANSKETOLASE_1"/>
    <property type="match status" value="1"/>
</dbReference>
<dbReference type="InterPro" id="IPR005475">
    <property type="entry name" value="Transketolase-like_Pyr-bd"/>
</dbReference>
<dbReference type="NCBIfam" id="TIGR00204">
    <property type="entry name" value="dxs"/>
    <property type="match status" value="1"/>
</dbReference>
<dbReference type="Pfam" id="PF02780">
    <property type="entry name" value="Transketolase_C"/>
    <property type="match status" value="1"/>
</dbReference>
<dbReference type="CDD" id="cd02007">
    <property type="entry name" value="TPP_DXS"/>
    <property type="match status" value="1"/>
</dbReference>
<protein>
    <recommendedName>
        <fullName evidence="11">1-deoxy-D-xylulose-5-phosphate synthase</fullName>
        <ecNumber evidence="11">2.2.1.7</ecNumber>
    </recommendedName>
    <alternativeName>
        <fullName evidence="11">1-deoxyxylulose-5-phosphate synthase</fullName>
        <shortName evidence="11">DXP synthase</shortName>
        <shortName evidence="11">DXPS</shortName>
    </alternativeName>
</protein>
<keyword evidence="7 11" id="KW-0784">Thiamine biosynthesis</keyword>
<name>A0A0U1Q122_9BURK</name>
<dbReference type="GO" id="GO:0005829">
    <property type="term" value="C:cytosol"/>
    <property type="evidence" value="ECO:0007669"/>
    <property type="project" value="TreeGrafter"/>
</dbReference>
<dbReference type="GO" id="GO:0000287">
    <property type="term" value="F:magnesium ion binding"/>
    <property type="evidence" value="ECO:0007669"/>
    <property type="project" value="UniProtKB-UniRule"/>
</dbReference>
<dbReference type="AlphaFoldDB" id="A0A0U1Q122"/>
<proteinExistence type="inferred from homology"/>
<feature type="binding site" evidence="11">
    <location>
        <begin position="158"/>
        <end position="159"/>
    </location>
    <ligand>
        <name>thiamine diphosphate</name>
        <dbReference type="ChEBI" id="CHEBI:58937"/>
    </ligand>
</feature>
<dbReference type="InterPro" id="IPR005477">
    <property type="entry name" value="Dxylulose-5-P_synthase"/>
</dbReference>
<dbReference type="PANTHER" id="PTHR43322:SF5">
    <property type="entry name" value="1-DEOXY-D-XYLULOSE-5-PHOSPHATE SYNTHASE, CHLOROPLASTIC"/>
    <property type="match status" value="1"/>
</dbReference>
<evidence type="ECO:0000256" key="8">
    <source>
        <dbReference type="ARBA" id="ARBA00023052"/>
    </source>
</evidence>
<dbReference type="InterPro" id="IPR049557">
    <property type="entry name" value="Transketolase_CS"/>
</dbReference>
<comment type="cofactor">
    <cofactor evidence="11">
        <name>thiamine diphosphate</name>
        <dbReference type="ChEBI" id="CHEBI:58937"/>
    </cofactor>
    <text evidence="11">Binds 1 thiamine pyrophosphate per subunit.</text>
</comment>
<dbReference type="Gene3D" id="3.40.50.920">
    <property type="match status" value="1"/>
</dbReference>
<keyword evidence="14" id="KW-1185">Reference proteome</keyword>
<feature type="binding site" evidence="11">
    <location>
        <position position="157"/>
    </location>
    <ligand>
        <name>Mg(2+)</name>
        <dbReference type="ChEBI" id="CHEBI:18420"/>
    </ligand>
</feature>
<evidence type="ECO:0000259" key="12">
    <source>
        <dbReference type="SMART" id="SM00861"/>
    </source>
</evidence>
<dbReference type="GO" id="GO:0030976">
    <property type="term" value="F:thiamine pyrophosphate binding"/>
    <property type="evidence" value="ECO:0007669"/>
    <property type="project" value="UniProtKB-UniRule"/>
</dbReference>